<evidence type="ECO:0000313" key="3">
    <source>
        <dbReference type="EMBL" id="KAK1432153.1"/>
    </source>
</evidence>
<sequence>MFETTLLQVAKACDLERKDNHEHTTLGLITQTMSNDNKEEEKYDWSEKCDVAKELEKNDNEICNLSKIIAKKDETIAQLNSKIKRLMSEKDIEKDVQSSYVEMLIHVREKMICDKLKKEETMHKKLKEHHKTSDERITSLQESLKEK</sequence>
<name>A0AAD8P3K2_TARER</name>
<feature type="compositionally biased region" description="Basic and acidic residues" evidence="2">
    <location>
        <begin position="131"/>
        <end position="147"/>
    </location>
</feature>
<proteinExistence type="predicted"/>
<keyword evidence="1" id="KW-0175">Coiled coil</keyword>
<protein>
    <submittedName>
        <fullName evidence="3">Uncharacterized protein</fullName>
    </submittedName>
</protein>
<reference evidence="3" key="1">
    <citation type="journal article" date="2023" name="bioRxiv">
        <title>Improved chromosome-level genome assembly for marigold (Tagetes erecta).</title>
        <authorList>
            <person name="Jiang F."/>
            <person name="Yuan L."/>
            <person name="Wang S."/>
            <person name="Wang H."/>
            <person name="Xu D."/>
            <person name="Wang A."/>
            <person name="Fan W."/>
        </authorList>
    </citation>
    <scope>NUCLEOTIDE SEQUENCE</scope>
    <source>
        <strain evidence="3">WSJ</strain>
        <tissue evidence="3">Leaf</tissue>
    </source>
</reference>
<comment type="caution">
    <text evidence="3">The sequence shown here is derived from an EMBL/GenBank/DDBJ whole genome shotgun (WGS) entry which is preliminary data.</text>
</comment>
<organism evidence="3 4">
    <name type="scientific">Tagetes erecta</name>
    <name type="common">African marigold</name>
    <dbReference type="NCBI Taxonomy" id="13708"/>
    <lineage>
        <taxon>Eukaryota</taxon>
        <taxon>Viridiplantae</taxon>
        <taxon>Streptophyta</taxon>
        <taxon>Embryophyta</taxon>
        <taxon>Tracheophyta</taxon>
        <taxon>Spermatophyta</taxon>
        <taxon>Magnoliopsida</taxon>
        <taxon>eudicotyledons</taxon>
        <taxon>Gunneridae</taxon>
        <taxon>Pentapetalae</taxon>
        <taxon>asterids</taxon>
        <taxon>campanulids</taxon>
        <taxon>Asterales</taxon>
        <taxon>Asteraceae</taxon>
        <taxon>Asteroideae</taxon>
        <taxon>Heliantheae alliance</taxon>
        <taxon>Tageteae</taxon>
        <taxon>Tagetes</taxon>
    </lineage>
</organism>
<dbReference type="EMBL" id="JAUHHV010000002">
    <property type="protein sequence ID" value="KAK1432153.1"/>
    <property type="molecule type" value="Genomic_DNA"/>
</dbReference>
<accession>A0AAD8P3K2</accession>
<evidence type="ECO:0000256" key="1">
    <source>
        <dbReference type="SAM" id="Coils"/>
    </source>
</evidence>
<keyword evidence="4" id="KW-1185">Reference proteome</keyword>
<dbReference type="Proteomes" id="UP001229421">
    <property type="component" value="Unassembled WGS sequence"/>
</dbReference>
<feature type="coiled-coil region" evidence="1">
    <location>
        <begin position="69"/>
        <end position="96"/>
    </location>
</feature>
<dbReference type="AlphaFoldDB" id="A0AAD8P3K2"/>
<feature type="region of interest" description="Disordered" evidence="2">
    <location>
        <begin position="123"/>
        <end position="147"/>
    </location>
</feature>
<evidence type="ECO:0000313" key="4">
    <source>
        <dbReference type="Proteomes" id="UP001229421"/>
    </source>
</evidence>
<evidence type="ECO:0000256" key="2">
    <source>
        <dbReference type="SAM" id="MobiDB-lite"/>
    </source>
</evidence>
<gene>
    <name evidence="3" type="ORF">QVD17_09045</name>
</gene>